<gene>
    <name evidence="2" type="ORF">EYF80_047886</name>
</gene>
<sequence length="269" mass="30391">MSKVHMLRCFVNQRLTAAAQEICGLFERTLAEYEEELCSSQEENERHRKRLQAVFNPESYKQTDANVLSSGQRGAPPVFGARLLFPPAWLLTSCSGDTKAEVSSSDEAELLFSQQSGHANLTSLGLRLIFFCIYILLDCFSSGQMPFSKAISTGNVQQLLVVQVEVPPEQQVWTSSLEQEKPEPPHIKEEQEEPEPPHIKEEQEEPEPPHIKEEQEDLEPPHIKEEQEDQDDPEPQDIKEEQEGEQLQGLEEADHGTGAAINLVVEYTK</sequence>
<evidence type="ECO:0000313" key="3">
    <source>
        <dbReference type="Proteomes" id="UP000314294"/>
    </source>
</evidence>
<dbReference type="OrthoDB" id="8939517at2759"/>
<dbReference type="AlphaFoldDB" id="A0A4Z2FL92"/>
<reference evidence="2 3" key="1">
    <citation type="submission" date="2019-03" db="EMBL/GenBank/DDBJ databases">
        <title>First draft genome of Liparis tanakae, snailfish: a comprehensive survey of snailfish specific genes.</title>
        <authorList>
            <person name="Kim W."/>
            <person name="Song I."/>
            <person name="Jeong J.-H."/>
            <person name="Kim D."/>
            <person name="Kim S."/>
            <person name="Ryu S."/>
            <person name="Song J.Y."/>
            <person name="Lee S.K."/>
        </authorList>
    </citation>
    <scope>NUCLEOTIDE SEQUENCE [LARGE SCALE GENOMIC DNA]</scope>
    <source>
        <tissue evidence="2">Muscle</tissue>
    </source>
</reference>
<feature type="region of interest" description="Disordered" evidence="1">
    <location>
        <begin position="174"/>
        <end position="269"/>
    </location>
</feature>
<feature type="compositionally biased region" description="Basic and acidic residues" evidence="1">
    <location>
        <begin position="178"/>
        <end position="225"/>
    </location>
</feature>
<accession>A0A4Z2FL92</accession>
<evidence type="ECO:0000313" key="2">
    <source>
        <dbReference type="EMBL" id="TNN41929.1"/>
    </source>
</evidence>
<protein>
    <submittedName>
        <fullName evidence="2">Uncharacterized protein</fullName>
    </submittedName>
</protein>
<evidence type="ECO:0000256" key="1">
    <source>
        <dbReference type="SAM" id="MobiDB-lite"/>
    </source>
</evidence>
<name>A0A4Z2FL92_9TELE</name>
<dbReference type="Proteomes" id="UP000314294">
    <property type="component" value="Unassembled WGS sequence"/>
</dbReference>
<comment type="caution">
    <text evidence="2">The sequence shown here is derived from an EMBL/GenBank/DDBJ whole genome shotgun (WGS) entry which is preliminary data.</text>
</comment>
<proteinExistence type="predicted"/>
<organism evidence="2 3">
    <name type="scientific">Liparis tanakae</name>
    <name type="common">Tanaka's snailfish</name>
    <dbReference type="NCBI Taxonomy" id="230148"/>
    <lineage>
        <taxon>Eukaryota</taxon>
        <taxon>Metazoa</taxon>
        <taxon>Chordata</taxon>
        <taxon>Craniata</taxon>
        <taxon>Vertebrata</taxon>
        <taxon>Euteleostomi</taxon>
        <taxon>Actinopterygii</taxon>
        <taxon>Neopterygii</taxon>
        <taxon>Teleostei</taxon>
        <taxon>Neoteleostei</taxon>
        <taxon>Acanthomorphata</taxon>
        <taxon>Eupercaria</taxon>
        <taxon>Perciformes</taxon>
        <taxon>Cottioidei</taxon>
        <taxon>Cottales</taxon>
        <taxon>Liparidae</taxon>
        <taxon>Liparis</taxon>
    </lineage>
</organism>
<dbReference type="EMBL" id="SRLO01001072">
    <property type="protein sequence ID" value="TNN41929.1"/>
    <property type="molecule type" value="Genomic_DNA"/>
</dbReference>
<keyword evidence="3" id="KW-1185">Reference proteome</keyword>
<feature type="compositionally biased region" description="Acidic residues" evidence="1">
    <location>
        <begin position="226"/>
        <end position="235"/>
    </location>
</feature>